<dbReference type="PANTHER" id="PTHR35561">
    <property type="entry name" value="RNA 2',3'-CYCLIC PHOSPHODIESTERASE"/>
    <property type="match status" value="1"/>
</dbReference>
<gene>
    <name evidence="2" type="ORF">MNBD_ACTINO02-1265</name>
</gene>
<accession>A0A3B0T806</accession>
<dbReference type="PANTHER" id="PTHR35561:SF1">
    <property type="entry name" value="RNA 2',3'-CYCLIC PHOSPHODIESTERASE"/>
    <property type="match status" value="1"/>
</dbReference>
<dbReference type="HAMAP" id="MF_01940">
    <property type="entry name" value="RNA_CPDase"/>
    <property type="match status" value="1"/>
</dbReference>
<name>A0A3B0T806_9ZZZZ</name>
<evidence type="ECO:0000256" key="1">
    <source>
        <dbReference type="ARBA" id="ARBA00022801"/>
    </source>
</evidence>
<dbReference type="GO" id="GO:0008664">
    <property type="term" value="F:RNA 2',3'-cyclic 3'-phosphodiesterase activity"/>
    <property type="evidence" value="ECO:0007669"/>
    <property type="project" value="InterPro"/>
</dbReference>
<dbReference type="InterPro" id="IPR009097">
    <property type="entry name" value="Cyclic_Pdiesterase"/>
</dbReference>
<keyword evidence="1" id="KW-0378">Hydrolase</keyword>
<evidence type="ECO:0008006" key="3">
    <source>
        <dbReference type="Google" id="ProtNLM"/>
    </source>
</evidence>
<sequence length="187" mass="20283">MGDVVDIERTDRLFVGAAIDSEARHALAHVLAVSGVRLVGKPVPPESWHVTLRFLGSTSAPLRDQFMHELDETITVAPFRLRLRSLGSFPRSDKATVLWIGADGGDALPILGAQCEAAAEAVGFEPEGRPFVPHLTLSRLRPQADVRELVGIEVPAVRTTIDRITLFRSTIGGSAPEYEVVDEIKLA</sequence>
<reference evidence="2" key="1">
    <citation type="submission" date="2018-06" db="EMBL/GenBank/DDBJ databases">
        <authorList>
            <person name="Zhirakovskaya E."/>
        </authorList>
    </citation>
    <scope>NUCLEOTIDE SEQUENCE</scope>
</reference>
<dbReference type="AlphaFoldDB" id="A0A3B0T806"/>
<dbReference type="EMBL" id="UOEK01000585">
    <property type="protein sequence ID" value="VAW09467.1"/>
    <property type="molecule type" value="Genomic_DNA"/>
</dbReference>
<evidence type="ECO:0000313" key="2">
    <source>
        <dbReference type="EMBL" id="VAW09467.1"/>
    </source>
</evidence>
<proteinExistence type="inferred from homology"/>
<dbReference type="Pfam" id="PF13563">
    <property type="entry name" value="2_5_RNA_ligase2"/>
    <property type="match status" value="1"/>
</dbReference>
<dbReference type="InterPro" id="IPR004175">
    <property type="entry name" value="RNA_CPDase"/>
</dbReference>
<dbReference type="NCBIfam" id="TIGR02258">
    <property type="entry name" value="2_5_ligase"/>
    <property type="match status" value="1"/>
</dbReference>
<organism evidence="2">
    <name type="scientific">hydrothermal vent metagenome</name>
    <dbReference type="NCBI Taxonomy" id="652676"/>
    <lineage>
        <taxon>unclassified sequences</taxon>
        <taxon>metagenomes</taxon>
        <taxon>ecological metagenomes</taxon>
    </lineage>
</organism>
<dbReference type="GO" id="GO:0004113">
    <property type="term" value="F:2',3'-cyclic-nucleotide 3'-phosphodiesterase activity"/>
    <property type="evidence" value="ECO:0007669"/>
    <property type="project" value="InterPro"/>
</dbReference>
<dbReference type="SUPFAM" id="SSF55144">
    <property type="entry name" value="LigT-like"/>
    <property type="match status" value="1"/>
</dbReference>
<protein>
    <recommendedName>
        <fullName evidence="3">2'-5' RNA ligase</fullName>
    </recommendedName>
</protein>
<dbReference type="Gene3D" id="3.90.1140.10">
    <property type="entry name" value="Cyclic phosphodiesterase"/>
    <property type="match status" value="1"/>
</dbReference>